<dbReference type="InterPro" id="IPR032466">
    <property type="entry name" value="Metal_Hydrolase"/>
</dbReference>
<comment type="caution">
    <text evidence="2">The sequence shown here is derived from an EMBL/GenBank/DDBJ whole genome shotgun (WGS) entry which is preliminary data.</text>
</comment>
<evidence type="ECO:0000259" key="1">
    <source>
        <dbReference type="Pfam" id="PF04909"/>
    </source>
</evidence>
<dbReference type="PANTHER" id="PTHR35563:SF2">
    <property type="entry name" value="BARREL METAL-DEPENDENT HYDROLASE, PUTATIVE (AFU_ORTHOLOGUE AFUA_1G16240)-RELATED"/>
    <property type="match status" value="1"/>
</dbReference>
<dbReference type="InterPro" id="IPR006680">
    <property type="entry name" value="Amidohydro-rel"/>
</dbReference>
<dbReference type="InterPro" id="IPR052358">
    <property type="entry name" value="Aro_Compnd_Degr_Hydrolases"/>
</dbReference>
<reference evidence="2" key="2">
    <citation type="journal article" date="2023" name="IMA Fungus">
        <title>Comparative genomic study of the Penicillium genus elucidates a diverse pangenome and 15 lateral gene transfer events.</title>
        <authorList>
            <person name="Petersen C."/>
            <person name="Sorensen T."/>
            <person name="Nielsen M.R."/>
            <person name="Sondergaard T.E."/>
            <person name="Sorensen J.L."/>
            <person name="Fitzpatrick D.A."/>
            <person name="Frisvad J.C."/>
            <person name="Nielsen K.L."/>
        </authorList>
    </citation>
    <scope>NUCLEOTIDE SEQUENCE</scope>
    <source>
        <strain evidence="2">IBT 16125</strain>
    </source>
</reference>
<dbReference type="PANTHER" id="PTHR35563">
    <property type="entry name" value="BARREL METAL-DEPENDENT HYDROLASE, PUTATIVE (AFU_ORTHOLOGUE AFUA_1G16240)-RELATED"/>
    <property type="match status" value="1"/>
</dbReference>
<dbReference type="EMBL" id="JAPVEA010000007">
    <property type="protein sequence ID" value="KAJ5444320.1"/>
    <property type="molecule type" value="Genomic_DNA"/>
</dbReference>
<dbReference type="Proteomes" id="UP001213681">
    <property type="component" value="Unassembled WGS sequence"/>
</dbReference>
<dbReference type="GO" id="GO:0016787">
    <property type="term" value="F:hydrolase activity"/>
    <property type="evidence" value="ECO:0007669"/>
    <property type="project" value="InterPro"/>
</dbReference>
<accession>A0AAD6C4C0</accession>
<reference evidence="2" key="1">
    <citation type="submission" date="2022-12" db="EMBL/GenBank/DDBJ databases">
        <authorList>
            <person name="Petersen C."/>
        </authorList>
    </citation>
    <scope>NUCLEOTIDE SEQUENCE</scope>
    <source>
        <strain evidence="2">IBT 16125</strain>
    </source>
</reference>
<organism evidence="2 3">
    <name type="scientific">Penicillium daleae</name>
    <dbReference type="NCBI Taxonomy" id="63821"/>
    <lineage>
        <taxon>Eukaryota</taxon>
        <taxon>Fungi</taxon>
        <taxon>Dikarya</taxon>
        <taxon>Ascomycota</taxon>
        <taxon>Pezizomycotina</taxon>
        <taxon>Eurotiomycetes</taxon>
        <taxon>Eurotiomycetidae</taxon>
        <taxon>Eurotiales</taxon>
        <taxon>Aspergillaceae</taxon>
        <taxon>Penicillium</taxon>
    </lineage>
</organism>
<dbReference type="Gene3D" id="3.20.20.140">
    <property type="entry name" value="Metal-dependent hydrolases"/>
    <property type="match status" value="1"/>
</dbReference>
<dbReference type="AlphaFoldDB" id="A0AAD6C4C0"/>
<dbReference type="GeneID" id="81601817"/>
<protein>
    <recommendedName>
        <fullName evidence="1">Amidohydrolase-related domain-containing protein</fullName>
    </recommendedName>
</protein>
<keyword evidence="3" id="KW-1185">Reference proteome</keyword>
<dbReference type="RefSeq" id="XP_056764400.1">
    <property type="nucleotide sequence ID" value="XM_056911574.1"/>
</dbReference>
<dbReference type="Pfam" id="PF04909">
    <property type="entry name" value="Amidohydro_2"/>
    <property type="match status" value="1"/>
</dbReference>
<dbReference type="SUPFAM" id="SSF51556">
    <property type="entry name" value="Metallo-dependent hydrolases"/>
    <property type="match status" value="1"/>
</dbReference>
<proteinExistence type="predicted"/>
<name>A0AAD6C4C0_9EURO</name>
<feature type="domain" description="Amidohydrolase-related" evidence="1">
    <location>
        <begin position="2"/>
        <end position="247"/>
    </location>
</feature>
<gene>
    <name evidence="2" type="ORF">N7458_008192</name>
</gene>
<sequence length="283" mass="32589">MWDTHIHCLDPECHPFKPTRTYTPPPAPLEELVVQTRADRVVLVQASIENGHYGLMDHLQRIRTEFPHLFARGIICMDQSWTTLSNQDIDALHELGVRYVRIHGFLGESVPNSSSLEEQIRLFARSYAVQRWGWGLSAQLSLATWASLSEFIIHDTEIFRLCIIADHVACCSHRDIGTPQFEAFLKMLQTGRLYVKISCLYRRSPDDIRHMKPIIQSLAEAAPDALLWGSDWPHVDSNKRLDDSRTVSTQVDIGKELEVLRGWLSEVQWRKMLFETPEKLFAD</sequence>
<evidence type="ECO:0000313" key="2">
    <source>
        <dbReference type="EMBL" id="KAJ5444320.1"/>
    </source>
</evidence>
<evidence type="ECO:0000313" key="3">
    <source>
        <dbReference type="Proteomes" id="UP001213681"/>
    </source>
</evidence>